<organism evidence="9 10">
    <name type="scientific">Spizellomyces punctatus (strain DAOM BR117)</name>
    <dbReference type="NCBI Taxonomy" id="645134"/>
    <lineage>
        <taxon>Eukaryota</taxon>
        <taxon>Fungi</taxon>
        <taxon>Fungi incertae sedis</taxon>
        <taxon>Chytridiomycota</taxon>
        <taxon>Chytridiomycota incertae sedis</taxon>
        <taxon>Chytridiomycetes</taxon>
        <taxon>Spizellomycetales</taxon>
        <taxon>Spizellomycetaceae</taxon>
        <taxon>Spizellomyces</taxon>
    </lineage>
</organism>
<dbReference type="Gene3D" id="3.30.200.20">
    <property type="entry name" value="Phosphorylase Kinase, domain 1"/>
    <property type="match status" value="1"/>
</dbReference>
<evidence type="ECO:0000256" key="4">
    <source>
        <dbReference type="ARBA" id="ARBA00022777"/>
    </source>
</evidence>
<feature type="compositionally biased region" description="Low complexity" evidence="6">
    <location>
        <begin position="73"/>
        <end position="84"/>
    </location>
</feature>
<evidence type="ECO:0000256" key="6">
    <source>
        <dbReference type="SAM" id="MobiDB-lite"/>
    </source>
</evidence>
<dbReference type="SUPFAM" id="SSF56112">
    <property type="entry name" value="Protein kinase-like (PK-like)"/>
    <property type="match status" value="1"/>
</dbReference>
<keyword evidence="2" id="KW-0808">Transferase</keyword>
<name>A0A0L0H5L7_SPIPD</name>
<dbReference type="OrthoDB" id="10304440at2759"/>
<dbReference type="eggNOG" id="KOG0616">
    <property type="taxonomic scope" value="Eukaryota"/>
</dbReference>
<dbReference type="STRING" id="645134.A0A0L0H5L7"/>
<dbReference type="Pfam" id="PF00069">
    <property type="entry name" value="Pkinase"/>
    <property type="match status" value="1"/>
</dbReference>
<dbReference type="RefSeq" id="XP_016604236.1">
    <property type="nucleotide sequence ID" value="XM_016756508.1"/>
</dbReference>
<dbReference type="InterPro" id="IPR045270">
    <property type="entry name" value="STKc_AGC"/>
</dbReference>
<keyword evidence="10" id="KW-1185">Reference proteome</keyword>
<feature type="compositionally biased region" description="Low complexity" evidence="6">
    <location>
        <begin position="122"/>
        <end position="139"/>
    </location>
</feature>
<feature type="compositionally biased region" description="Polar residues" evidence="6">
    <location>
        <begin position="159"/>
        <end position="170"/>
    </location>
</feature>
<protein>
    <submittedName>
        <fullName evidence="9">AGC protein kinase</fullName>
    </submittedName>
</protein>
<dbReference type="PROSITE" id="PS50011">
    <property type="entry name" value="PROTEIN_KINASE_DOM"/>
    <property type="match status" value="1"/>
</dbReference>
<keyword evidence="3" id="KW-0547">Nucleotide-binding</keyword>
<dbReference type="EMBL" id="KQ257470">
    <property type="protein sequence ID" value="KNC96196.1"/>
    <property type="molecule type" value="Genomic_DNA"/>
</dbReference>
<dbReference type="VEuPathDB" id="FungiDB:SPPG_08350"/>
<dbReference type="OMA" id="EPGYDSQ"/>
<evidence type="ECO:0000256" key="2">
    <source>
        <dbReference type="ARBA" id="ARBA00022679"/>
    </source>
</evidence>
<feature type="domain" description="Protein kinase" evidence="7">
    <location>
        <begin position="186"/>
        <end position="459"/>
    </location>
</feature>
<dbReference type="GO" id="GO:0005524">
    <property type="term" value="F:ATP binding"/>
    <property type="evidence" value="ECO:0007669"/>
    <property type="project" value="UniProtKB-KW"/>
</dbReference>
<keyword evidence="4 9" id="KW-0418">Kinase</keyword>
<proteinExistence type="predicted"/>
<dbReference type="InterPro" id="IPR000961">
    <property type="entry name" value="AGC-kinase_C"/>
</dbReference>
<keyword evidence="5" id="KW-0067">ATP-binding</keyword>
<dbReference type="GO" id="GO:0004674">
    <property type="term" value="F:protein serine/threonine kinase activity"/>
    <property type="evidence" value="ECO:0007669"/>
    <property type="project" value="UniProtKB-KW"/>
</dbReference>
<evidence type="ECO:0000313" key="10">
    <source>
        <dbReference type="Proteomes" id="UP000053201"/>
    </source>
</evidence>
<evidence type="ECO:0000256" key="3">
    <source>
        <dbReference type="ARBA" id="ARBA00022741"/>
    </source>
</evidence>
<dbReference type="PANTHER" id="PTHR24351">
    <property type="entry name" value="RIBOSOMAL PROTEIN S6 KINASE"/>
    <property type="match status" value="1"/>
</dbReference>
<dbReference type="CDD" id="cd05123">
    <property type="entry name" value="STKc_AGC"/>
    <property type="match status" value="1"/>
</dbReference>
<dbReference type="InterPro" id="IPR011009">
    <property type="entry name" value="Kinase-like_dom_sf"/>
</dbReference>
<dbReference type="AlphaFoldDB" id="A0A0L0H5L7"/>
<evidence type="ECO:0000256" key="1">
    <source>
        <dbReference type="ARBA" id="ARBA00022527"/>
    </source>
</evidence>
<dbReference type="PROSITE" id="PS51285">
    <property type="entry name" value="AGC_KINASE_CTER"/>
    <property type="match status" value="1"/>
</dbReference>
<dbReference type="Proteomes" id="UP000053201">
    <property type="component" value="Unassembled WGS sequence"/>
</dbReference>
<dbReference type="Gene3D" id="1.10.510.10">
    <property type="entry name" value="Transferase(Phosphotransferase) domain 1"/>
    <property type="match status" value="1"/>
</dbReference>
<feature type="domain" description="AGC-kinase C-terminal" evidence="8">
    <location>
        <begin position="461"/>
        <end position="525"/>
    </location>
</feature>
<gene>
    <name evidence="9" type="ORF">SPPG_08350</name>
</gene>
<reference evidence="9 10" key="1">
    <citation type="submission" date="2009-08" db="EMBL/GenBank/DDBJ databases">
        <title>The Genome Sequence of Spizellomyces punctatus strain DAOM BR117.</title>
        <authorList>
            <consortium name="The Broad Institute Genome Sequencing Platform"/>
            <person name="Russ C."/>
            <person name="Cuomo C."/>
            <person name="Shea T."/>
            <person name="Young S.K."/>
            <person name="Zeng Q."/>
            <person name="Koehrsen M."/>
            <person name="Haas B."/>
            <person name="Borodovsky M."/>
            <person name="Guigo R."/>
            <person name="Alvarado L."/>
            <person name="Berlin A."/>
            <person name="Bochicchio J."/>
            <person name="Borenstein D."/>
            <person name="Chapman S."/>
            <person name="Chen Z."/>
            <person name="Engels R."/>
            <person name="Freedman E."/>
            <person name="Gellesch M."/>
            <person name="Goldberg J."/>
            <person name="Griggs A."/>
            <person name="Gujja S."/>
            <person name="Heiman D."/>
            <person name="Hepburn T."/>
            <person name="Howarth C."/>
            <person name="Jen D."/>
            <person name="Larson L."/>
            <person name="Lewis B."/>
            <person name="Mehta T."/>
            <person name="Park D."/>
            <person name="Pearson M."/>
            <person name="Roberts A."/>
            <person name="Saif S."/>
            <person name="Shenoy N."/>
            <person name="Sisk P."/>
            <person name="Stolte C."/>
            <person name="Sykes S."/>
            <person name="Thomson T."/>
            <person name="Walk T."/>
            <person name="White J."/>
            <person name="Yandava C."/>
            <person name="Burger G."/>
            <person name="Gray M.W."/>
            <person name="Holland P.W.H."/>
            <person name="King N."/>
            <person name="Lang F.B.F."/>
            <person name="Roger A.J."/>
            <person name="Ruiz-Trillo I."/>
            <person name="Lander E."/>
            <person name="Nusbaum C."/>
        </authorList>
    </citation>
    <scope>NUCLEOTIDE SEQUENCE [LARGE SCALE GENOMIC DNA]</scope>
    <source>
        <strain evidence="9 10">DAOM BR117</strain>
    </source>
</reference>
<dbReference type="FunFam" id="1.10.510.10:FF:000210">
    <property type="entry name" value="Non-specific serine/threonine protein kinase"/>
    <property type="match status" value="1"/>
</dbReference>
<evidence type="ECO:0000313" key="9">
    <source>
        <dbReference type="EMBL" id="KNC96196.1"/>
    </source>
</evidence>
<evidence type="ECO:0000256" key="5">
    <source>
        <dbReference type="ARBA" id="ARBA00022840"/>
    </source>
</evidence>
<accession>A0A0L0H5L7</accession>
<feature type="region of interest" description="Disordered" evidence="6">
    <location>
        <begin position="1"/>
        <end position="32"/>
    </location>
</feature>
<feature type="region of interest" description="Disordered" evidence="6">
    <location>
        <begin position="49"/>
        <end position="170"/>
    </location>
</feature>
<evidence type="ECO:0000259" key="7">
    <source>
        <dbReference type="PROSITE" id="PS50011"/>
    </source>
</evidence>
<evidence type="ECO:0000259" key="8">
    <source>
        <dbReference type="PROSITE" id="PS51285"/>
    </source>
</evidence>
<sequence>MRTGAPARGLSLPSLTPLEDTKSLSVRTQGARTVRPALQKGVSISSVSERYKSQRISAGSGELGNRTGYHRPASSSSFTAVSVSGDVAGNRGKPLTRAVSISGSGTGPSLSSRRRQSDADSDSSAVASSSTLTSPSKSTARLRQATSTNRLYAGRPAITKQTSITQPPQKSNYVTDVGAHHSSEDFHVLRTVARDGLCTTVLSVLKSDIESACSWYTSPAPIPRTCAIKMFRKTNVVQRKALQRLQRERDVLVKARQDLQGGFVVTLLGTWQNSEHVFMALDWGPIDLREVLRVRRRFDEESARFYIAEVTVALEFLHEKNILFRDLKPESILVDDDGHVKLCDFGLAKSIPAEGSTSTFCGTPGYMAPEILTKSHYSTATDWWSLGIVLYEMLVGDVPYGRDPDPYLTVTLIATTALTLPDTLSQPGRDLVKRLLHPVPRERLGSWHGSEDVKCHGWFRSIKTWRGVVQRNLEPPWVPDVDWEVAACIENRLLALRAGNSDDMERKKEAGLEVVDEYADLFKGF</sequence>
<dbReference type="InParanoid" id="A0A0L0H5L7"/>
<dbReference type="InterPro" id="IPR000719">
    <property type="entry name" value="Prot_kinase_dom"/>
</dbReference>
<keyword evidence="1" id="KW-0723">Serine/threonine-protein kinase</keyword>
<dbReference type="GeneID" id="27691519"/>